<dbReference type="Gene3D" id="1.10.10.60">
    <property type="entry name" value="Homeodomain-like"/>
    <property type="match status" value="1"/>
</dbReference>
<name>A0ABX1PDG2_9CYAN</name>
<feature type="domain" description="HNH nuclease" evidence="2">
    <location>
        <begin position="145"/>
        <end position="189"/>
    </location>
</feature>
<reference evidence="3 4" key="1">
    <citation type="submission" date="2018-06" db="EMBL/GenBank/DDBJ databases">
        <title>Comparative genomics of Brasilonema spp. strains.</title>
        <authorList>
            <person name="Alvarenga D.O."/>
            <person name="Fiore M.F."/>
            <person name="Varani A.M."/>
        </authorList>
    </citation>
    <scope>NUCLEOTIDE SEQUENCE [LARGE SCALE GENOMIC DNA]</scope>
    <source>
        <strain evidence="3 4">SPC951</strain>
    </source>
</reference>
<dbReference type="Gene3D" id="3.90.75.20">
    <property type="match status" value="1"/>
</dbReference>
<dbReference type="Pfam" id="PF13392">
    <property type="entry name" value="HNH_3"/>
    <property type="match status" value="1"/>
</dbReference>
<feature type="region of interest" description="Disordered" evidence="1">
    <location>
        <begin position="187"/>
        <end position="207"/>
    </location>
</feature>
<evidence type="ECO:0000313" key="4">
    <source>
        <dbReference type="Proteomes" id="UP000718564"/>
    </source>
</evidence>
<dbReference type="EMBL" id="QMEB01000271">
    <property type="protein sequence ID" value="NMG22529.1"/>
    <property type="molecule type" value="Genomic_DNA"/>
</dbReference>
<evidence type="ECO:0000259" key="2">
    <source>
        <dbReference type="Pfam" id="PF13392"/>
    </source>
</evidence>
<dbReference type="InterPro" id="IPR044925">
    <property type="entry name" value="His-Me_finger_sf"/>
</dbReference>
<accession>A0ABX1PDG2</accession>
<sequence>MSLRPHLGHERGPRAARPRRGETANGPRSGVRSRAGRDVPSLRAPHHPDERTAVAGGGRVGAEERHRTRLVRGGAIVKPDTWLIYEDVPPDAKEIPGYPGYFVSDGGKVWNTNYFRRPHVLRPLRSAKGHLSVQLWVNGKPSRQQVHRIVLLAFVGPCPEGMEACHFPDPDPSNNFVANLRWDTSTENSADQKRLNRHPHGVKHGQAKLTEDDVREIRRLRSEGKLHREIALIFGISRKQVSDICIGRYWSHVA</sequence>
<evidence type="ECO:0000313" key="3">
    <source>
        <dbReference type="EMBL" id="NMG22529.1"/>
    </source>
</evidence>
<dbReference type="InterPro" id="IPR003615">
    <property type="entry name" value="HNH_nuc"/>
</dbReference>
<protein>
    <recommendedName>
        <fullName evidence="2">HNH nuclease domain-containing protein</fullName>
    </recommendedName>
</protein>
<proteinExistence type="predicted"/>
<comment type="caution">
    <text evidence="3">The sequence shown here is derived from an EMBL/GenBank/DDBJ whole genome shotgun (WGS) entry which is preliminary data.</text>
</comment>
<keyword evidence="4" id="KW-1185">Reference proteome</keyword>
<organism evidence="3 4">
    <name type="scientific">Brasilonema bromeliae SPC951</name>
    <dbReference type="NCBI Taxonomy" id="385972"/>
    <lineage>
        <taxon>Bacteria</taxon>
        <taxon>Bacillati</taxon>
        <taxon>Cyanobacteriota</taxon>
        <taxon>Cyanophyceae</taxon>
        <taxon>Nostocales</taxon>
        <taxon>Scytonemataceae</taxon>
        <taxon>Brasilonema</taxon>
        <taxon>Bromeliae group (in: Brasilonema)</taxon>
    </lineage>
</organism>
<dbReference type="Proteomes" id="UP000718564">
    <property type="component" value="Unassembled WGS sequence"/>
</dbReference>
<dbReference type="SUPFAM" id="SSF54060">
    <property type="entry name" value="His-Me finger endonucleases"/>
    <property type="match status" value="1"/>
</dbReference>
<gene>
    <name evidence="3" type="ORF">DP116_25010</name>
</gene>
<feature type="compositionally biased region" description="Basic residues" evidence="1">
    <location>
        <begin position="195"/>
        <end position="206"/>
    </location>
</feature>
<evidence type="ECO:0000256" key="1">
    <source>
        <dbReference type="SAM" id="MobiDB-lite"/>
    </source>
</evidence>
<feature type="region of interest" description="Disordered" evidence="1">
    <location>
        <begin position="1"/>
        <end position="64"/>
    </location>
</feature>